<dbReference type="SUPFAM" id="SSF52540">
    <property type="entry name" value="P-loop containing nucleoside triphosphate hydrolases"/>
    <property type="match status" value="1"/>
</dbReference>
<gene>
    <name evidence="8" type="ORF">PILCRDRAFT_15414</name>
</gene>
<dbReference type="GO" id="GO:0005524">
    <property type="term" value="F:ATP binding"/>
    <property type="evidence" value="ECO:0007669"/>
    <property type="project" value="UniProtKB-KW"/>
</dbReference>
<feature type="domain" description="RecF/RecN/SMC N-terminal" evidence="7">
    <location>
        <begin position="141"/>
        <end position="191"/>
    </location>
</feature>
<evidence type="ECO:0000256" key="2">
    <source>
        <dbReference type="ARBA" id="ARBA00022741"/>
    </source>
</evidence>
<evidence type="ECO:0000256" key="6">
    <source>
        <dbReference type="SAM" id="MobiDB-lite"/>
    </source>
</evidence>
<dbReference type="OrthoDB" id="5575062at2759"/>
<feature type="region of interest" description="Disordered" evidence="6">
    <location>
        <begin position="1"/>
        <end position="136"/>
    </location>
</feature>
<dbReference type="PANTHER" id="PTHR18937:SF172">
    <property type="entry name" value="STRUCTURAL MAINTENANCE OF CHROMOSOMES PROTEIN"/>
    <property type="match status" value="1"/>
</dbReference>
<dbReference type="GO" id="GO:0005634">
    <property type="term" value="C:nucleus"/>
    <property type="evidence" value="ECO:0007669"/>
    <property type="project" value="UniProtKB-SubCell"/>
</dbReference>
<dbReference type="Proteomes" id="UP000054166">
    <property type="component" value="Unassembled WGS sequence"/>
</dbReference>
<keyword evidence="2" id="KW-0547">Nucleotide-binding</keyword>
<reference evidence="9" key="2">
    <citation type="submission" date="2015-01" db="EMBL/GenBank/DDBJ databases">
        <title>Evolutionary Origins and Diversification of the Mycorrhizal Mutualists.</title>
        <authorList>
            <consortium name="DOE Joint Genome Institute"/>
            <consortium name="Mycorrhizal Genomics Consortium"/>
            <person name="Kohler A."/>
            <person name="Kuo A."/>
            <person name="Nagy L.G."/>
            <person name="Floudas D."/>
            <person name="Copeland A."/>
            <person name="Barry K.W."/>
            <person name="Cichocki N."/>
            <person name="Veneault-Fourrey C."/>
            <person name="LaButti K."/>
            <person name="Lindquist E.A."/>
            <person name="Lipzen A."/>
            <person name="Lundell T."/>
            <person name="Morin E."/>
            <person name="Murat C."/>
            <person name="Riley R."/>
            <person name="Ohm R."/>
            <person name="Sun H."/>
            <person name="Tunlid A."/>
            <person name="Henrissat B."/>
            <person name="Grigoriev I.V."/>
            <person name="Hibbett D.S."/>
            <person name="Martin F."/>
        </authorList>
    </citation>
    <scope>NUCLEOTIDE SEQUENCE [LARGE SCALE GENOMIC DNA]</scope>
    <source>
        <strain evidence="9">F 1598</strain>
    </source>
</reference>
<dbReference type="GO" id="GO:0007076">
    <property type="term" value="P:mitotic chromosome condensation"/>
    <property type="evidence" value="ECO:0007669"/>
    <property type="project" value="TreeGrafter"/>
</dbReference>
<evidence type="ECO:0000313" key="9">
    <source>
        <dbReference type="Proteomes" id="UP000054166"/>
    </source>
</evidence>
<feature type="compositionally biased region" description="Polar residues" evidence="6">
    <location>
        <begin position="86"/>
        <end position="97"/>
    </location>
</feature>
<reference evidence="8 9" key="1">
    <citation type="submission" date="2014-04" db="EMBL/GenBank/DDBJ databases">
        <authorList>
            <consortium name="DOE Joint Genome Institute"/>
            <person name="Kuo A."/>
            <person name="Tarkka M."/>
            <person name="Buscot F."/>
            <person name="Kohler A."/>
            <person name="Nagy L.G."/>
            <person name="Floudas D."/>
            <person name="Copeland A."/>
            <person name="Barry K.W."/>
            <person name="Cichocki N."/>
            <person name="Veneault-Fourrey C."/>
            <person name="LaButti K."/>
            <person name="Lindquist E.A."/>
            <person name="Lipzen A."/>
            <person name="Lundell T."/>
            <person name="Morin E."/>
            <person name="Murat C."/>
            <person name="Sun H."/>
            <person name="Tunlid A."/>
            <person name="Henrissat B."/>
            <person name="Grigoriev I.V."/>
            <person name="Hibbett D.S."/>
            <person name="Martin F."/>
            <person name="Nordberg H.P."/>
            <person name="Cantor M.N."/>
            <person name="Hua S.X."/>
        </authorList>
    </citation>
    <scope>NUCLEOTIDE SEQUENCE [LARGE SCALE GENOMIC DNA]</scope>
    <source>
        <strain evidence="8 9">F 1598</strain>
    </source>
</reference>
<keyword evidence="9" id="KW-1185">Reference proteome</keyword>
<feature type="compositionally biased region" description="Low complexity" evidence="6">
    <location>
        <begin position="117"/>
        <end position="127"/>
    </location>
</feature>
<keyword evidence="4" id="KW-0539">Nucleus</keyword>
<organism evidence="8 9">
    <name type="scientific">Piloderma croceum (strain F 1598)</name>
    <dbReference type="NCBI Taxonomy" id="765440"/>
    <lineage>
        <taxon>Eukaryota</taxon>
        <taxon>Fungi</taxon>
        <taxon>Dikarya</taxon>
        <taxon>Basidiomycota</taxon>
        <taxon>Agaricomycotina</taxon>
        <taxon>Agaricomycetes</taxon>
        <taxon>Agaricomycetidae</taxon>
        <taxon>Atheliales</taxon>
        <taxon>Atheliaceae</taxon>
        <taxon>Piloderma</taxon>
    </lineage>
</organism>
<dbReference type="Pfam" id="PF02463">
    <property type="entry name" value="SMC_N"/>
    <property type="match status" value="1"/>
</dbReference>
<evidence type="ECO:0000256" key="5">
    <source>
        <dbReference type="SAM" id="Coils"/>
    </source>
</evidence>
<dbReference type="InterPro" id="IPR003395">
    <property type="entry name" value="RecF/RecN/SMC_N"/>
</dbReference>
<feature type="coiled-coil region" evidence="5">
    <location>
        <begin position="255"/>
        <end position="285"/>
    </location>
</feature>
<dbReference type="EMBL" id="KN833089">
    <property type="protein sequence ID" value="KIM73224.1"/>
    <property type="molecule type" value="Genomic_DNA"/>
</dbReference>
<feature type="compositionally biased region" description="Polar residues" evidence="6">
    <location>
        <begin position="11"/>
        <end position="29"/>
    </location>
</feature>
<evidence type="ECO:0000259" key="7">
    <source>
        <dbReference type="Pfam" id="PF02463"/>
    </source>
</evidence>
<proteinExistence type="predicted"/>
<evidence type="ECO:0000313" key="8">
    <source>
        <dbReference type="EMBL" id="KIM73224.1"/>
    </source>
</evidence>
<dbReference type="Gene3D" id="3.40.50.300">
    <property type="entry name" value="P-loop containing nucleotide triphosphate hydrolases"/>
    <property type="match status" value="1"/>
</dbReference>
<name>A0A0C3EZ57_PILCF</name>
<keyword evidence="3" id="KW-0067">ATP-binding</keyword>
<keyword evidence="5" id="KW-0175">Coiled coil</keyword>
<dbReference type="GO" id="GO:0000796">
    <property type="term" value="C:condensin complex"/>
    <property type="evidence" value="ECO:0007669"/>
    <property type="project" value="TreeGrafter"/>
</dbReference>
<dbReference type="HOGENOM" id="CLU_837062_0_0_1"/>
<evidence type="ECO:0000256" key="4">
    <source>
        <dbReference type="ARBA" id="ARBA00023242"/>
    </source>
</evidence>
<evidence type="ECO:0000256" key="1">
    <source>
        <dbReference type="ARBA" id="ARBA00004123"/>
    </source>
</evidence>
<dbReference type="STRING" id="765440.A0A0C3EZ57"/>
<feature type="compositionally biased region" description="Acidic residues" evidence="6">
    <location>
        <begin position="43"/>
        <end position="56"/>
    </location>
</feature>
<sequence length="332" mass="37697">MPPSLGPDGPQDQQQLNPSESQIALSLNGNKVKHPQASLKEVEESDDEEVEDDVGEDSPPVKESRPSPKIEDSEDNDAERHGQRRLGQQSGSNTGATLIQDDESEESLLDPVPPPLSQIQSLSQSLPCPEEPTDPKSRLTIHKMALVNFKSYAGRQEIGPFHKSFSFIVGPNGSCKSNTIDVLLFVFGHHKWSVEVHFRKIIDLPGPDAYKVVPNSNLVIARTAFKNNSNIIGTSKYKTPIDEALVKIERLSEDRGEKLNMLRIVEREKNALEEKKREAEDYFRLMNEHVRALSRPWQWYLWKCWMNEEEFSTNIARYEKELAEETEPISRI</sequence>
<dbReference type="InterPro" id="IPR027417">
    <property type="entry name" value="P-loop_NTPase"/>
</dbReference>
<dbReference type="AlphaFoldDB" id="A0A0C3EZ57"/>
<evidence type="ECO:0000256" key="3">
    <source>
        <dbReference type="ARBA" id="ARBA00022840"/>
    </source>
</evidence>
<comment type="subcellular location">
    <subcellularLocation>
        <location evidence="1">Nucleus</location>
    </subcellularLocation>
</comment>
<accession>A0A0C3EZ57</accession>
<protein>
    <recommendedName>
        <fullName evidence="7">RecF/RecN/SMC N-terminal domain-containing protein</fullName>
    </recommendedName>
</protein>
<feature type="compositionally biased region" description="Basic and acidic residues" evidence="6">
    <location>
        <begin position="59"/>
        <end position="71"/>
    </location>
</feature>
<dbReference type="InParanoid" id="A0A0C3EZ57"/>
<dbReference type="PANTHER" id="PTHR18937">
    <property type="entry name" value="STRUCTURAL MAINTENANCE OF CHROMOSOMES SMC FAMILY MEMBER"/>
    <property type="match status" value="1"/>
</dbReference>